<gene>
    <name evidence="2" type="ORF">H9966_08960</name>
</gene>
<evidence type="ECO:0000256" key="1">
    <source>
        <dbReference type="SAM" id="MobiDB-lite"/>
    </source>
</evidence>
<comment type="caution">
    <text evidence="2">The sequence shown here is derived from an EMBL/GenBank/DDBJ whole genome shotgun (WGS) entry which is preliminary data.</text>
</comment>
<dbReference type="InterPro" id="IPR032675">
    <property type="entry name" value="LRR_dom_sf"/>
</dbReference>
<dbReference type="Pfam" id="PF13306">
    <property type="entry name" value="LRR_5"/>
    <property type="match status" value="1"/>
</dbReference>
<accession>A0A9D2G0I8</accession>
<dbReference type="PANTHER" id="PTHR45661">
    <property type="entry name" value="SURFACE ANTIGEN"/>
    <property type="match status" value="1"/>
</dbReference>
<protein>
    <submittedName>
        <fullName evidence="2">Leucine-rich repeat domain-containing protein</fullName>
    </submittedName>
</protein>
<reference evidence="2" key="1">
    <citation type="journal article" date="2021" name="PeerJ">
        <title>Extensive microbial diversity within the chicken gut microbiome revealed by metagenomics and culture.</title>
        <authorList>
            <person name="Gilroy R."/>
            <person name="Ravi A."/>
            <person name="Getino M."/>
            <person name="Pursley I."/>
            <person name="Horton D.L."/>
            <person name="Alikhan N.F."/>
            <person name="Baker D."/>
            <person name="Gharbi K."/>
            <person name="Hall N."/>
            <person name="Watson M."/>
            <person name="Adriaenssens E.M."/>
            <person name="Foster-Nyarko E."/>
            <person name="Jarju S."/>
            <person name="Secka A."/>
            <person name="Antonio M."/>
            <person name="Oren A."/>
            <person name="Chaudhuri R.R."/>
            <person name="La Ragione R."/>
            <person name="Hildebrand F."/>
            <person name="Pallen M.J."/>
        </authorList>
    </citation>
    <scope>NUCLEOTIDE SEQUENCE</scope>
    <source>
        <strain evidence="2">ChiHecec3B27-8219</strain>
    </source>
</reference>
<organism evidence="2 3">
    <name type="scientific">Candidatus Prevotella avicola</name>
    <dbReference type="NCBI Taxonomy" id="2838738"/>
    <lineage>
        <taxon>Bacteria</taxon>
        <taxon>Pseudomonadati</taxon>
        <taxon>Bacteroidota</taxon>
        <taxon>Bacteroidia</taxon>
        <taxon>Bacteroidales</taxon>
        <taxon>Prevotellaceae</taxon>
        <taxon>Prevotella</taxon>
    </lineage>
</organism>
<reference evidence="2" key="2">
    <citation type="submission" date="2021-04" db="EMBL/GenBank/DDBJ databases">
        <authorList>
            <person name="Gilroy R."/>
        </authorList>
    </citation>
    <scope>NUCLEOTIDE SEQUENCE</scope>
    <source>
        <strain evidence="2">ChiHecec3B27-8219</strain>
    </source>
</reference>
<feature type="compositionally biased region" description="Basic residues" evidence="1">
    <location>
        <begin position="203"/>
        <end position="212"/>
    </location>
</feature>
<dbReference type="SUPFAM" id="SSF52058">
    <property type="entry name" value="L domain-like"/>
    <property type="match status" value="1"/>
</dbReference>
<feature type="compositionally biased region" description="Basic and acidic residues" evidence="1">
    <location>
        <begin position="190"/>
        <end position="202"/>
    </location>
</feature>
<dbReference type="PANTHER" id="PTHR45661:SF3">
    <property type="entry name" value="IG-LIKE DOMAIN-CONTAINING PROTEIN"/>
    <property type="match status" value="1"/>
</dbReference>
<evidence type="ECO:0000313" key="2">
    <source>
        <dbReference type="EMBL" id="HIZ69987.1"/>
    </source>
</evidence>
<dbReference type="AlphaFoldDB" id="A0A9D2G0I8"/>
<feature type="compositionally biased region" description="Basic and acidic residues" evidence="1">
    <location>
        <begin position="213"/>
        <end position="224"/>
    </location>
</feature>
<dbReference type="Gene3D" id="3.80.10.10">
    <property type="entry name" value="Ribonuclease Inhibitor"/>
    <property type="match status" value="1"/>
</dbReference>
<name>A0A9D2G0I8_9BACT</name>
<evidence type="ECO:0000313" key="3">
    <source>
        <dbReference type="Proteomes" id="UP000824055"/>
    </source>
</evidence>
<dbReference type="InterPro" id="IPR053139">
    <property type="entry name" value="Surface_bspA-like"/>
</dbReference>
<feature type="region of interest" description="Disordered" evidence="1">
    <location>
        <begin position="188"/>
        <end position="224"/>
    </location>
</feature>
<dbReference type="EMBL" id="DXBE01000065">
    <property type="protein sequence ID" value="HIZ69987.1"/>
    <property type="molecule type" value="Genomic_DNA"/>
</dbReference>
<dbReference type="InterPro" id="IPR026906">
    <property type="entry name" value="LRR_5"/>
</dbReference>
<sequence length="224" mass="25192">MKESKKAILEILKKNPKKESKFDNLVLNLALQKVGSDSFDFDGDLVLTADRSRLVYCLTGLECVSVPEGVTVIGEMAFKQKKNLREVIIPDTVREIEKDAFFDCDNLDNVVIPASVNTVKAYAFAECDNLKTITFKGSPKHLARNIFSDCDRLHNIMVPAGCAKAFMKALHFINEDTDFLIVEEGGEGEASVKKIAKESKKERKDKKEKKKERKEPVMEETSTK</sequence>
<dbReference type="Proteomes" id="UP000824055">
    <property type="component" value="Unassembled WGS sequence"/>
</dbReference>
<proteinExistence type="predicted"/>